<protein>
    <submittedName>
        <fullName evidence="3">Uncharacterized protein</fullName>
    </submittedName>
</protein>
<feature type="coiled-coil region" evidence="1">
    <location>
        <begin position="260"/>
        <end position="305"/>
    </location>
</feature>
<keyword evidence="2" id="KW-1133">Transmembrane helix</keyword>
<gene>
    <name evidence="3" type="ORF">CJ673_03820</name>
</gene>
<feature type="transmembrane region" description="Helical" evidence="2">
    <location>
        <begin position="312"/>
        <end position="334"/>
    </location>
</feature>
<dbReference type="EMBL" id="NXGE01000001">
    <property type="protein sequence ID" value="PRM96016.1"/>
    <property type="molecule type" value="Genomic_DNA"/>
</dbReference>
<sequence>MQKLSDLIKENNFEPKNKEIGLAEHFNRLSKDLEKAKENPVLKAVENLEQNRKTILDNLSKYDNETLQEKMNKLKLDFSNPLVQSAIVNTQIADSIANSTRIKDLVDLQYSLKPEYLATQKAIESFQQTINNPTIQSSILEASKLSSYESEIDKITKSIANNQNLFESSKGLAALSAQIASDSLKHKLEEQRKFSVPEIAKRDYIPIKMPKNPMIKQNEEIISLLENLQEQNNTLIQFEKSDQEIQKSSIELTNKIQTNNEIMIQELKVQNETIEQQLNELKKHNQNLELQLFQKEQEIENNKDSNSFTRKIAIWGIGISIVVGIASSIIPFYISNVEMEDNNKDNKNLLDSINNKTIENENMSLLIKEIQIQNELNKNIEKNQLQLLKVIEEQNKFLEIKKSKLLRLQNE</sequence>
<accession>A0A2S9TAZ1</accession>
<keyword evidence="2" id="KW-0472">Membrane</keyword>
<keyword evidence="1" id="KW-0175">Coiled coil</keyword>
<name>A0A2S9TAZ1_9BACT</name>
<dbReference type="AlphaFoldDB" id="A0A2S9TAZ1"/>
<dbReference type="Proteomes" id="UP000238281">
    <property type="component" value="Unassembled WGS sequence"/>
</dbReference>
<reference evidence="3 4" key="1">
    <citation type="submission" date="2017-09" db="EMBL/GenBank/DDBJ databases">
        <title>Reassesment of A. cryaerophilus.</title>
        <authorList>
            <person name="Perez-Cataluna A."/>
            <person name="Collado L."/>
            <person name="Salgado O."/>
            <person name="Lefinanco V."/>
            <person name="Figueras M.J."/>
        </authorList>
    </citation>
    <scope>NUCLEOTIDE SEQUENCE [LARGE SCALE GENOMIC DNA]</scope>
    <source>
        <strain evidence="3 4">LMG 10210</strain>
    </source>
</reference>
<proteinExistence type="predicted"/>
<evidence type="ECO:0000256" key="2">
    <source>
        <dbReference type="SAM" id="Phobius"/>
    </source>
</evidence>
<organism evidence="3 4">
    <name type="scientific">Aliarcobacter cryaerophilus</name>
    <dbReference type="NCBI Taxonomy" id="28198"/>
    <lineage>
        <taxon>Bacteria</taxon>
        <taxon>Pseudomonadati</taxon>
        <taxon>Campylobacterota</taxon>
        <taxon>Epsilonproteobacteria</taxon>
        <taxon>Campylobacterales</taxon>
        <taxon>Arcobacteraceae</taxon>
        <taxon>Aliarcobacter</taxon>
    </lineage>
</organism>
<evidence type="ECO:0000313" key="4">
    <source>
        <dbReference type="Proteomes" id="UP000238281"/>
    </source>
</evidence>
<keyword evidence="2" id="KW-0812">Transmembrane</keyword>
<evidence type="ECO:0000313" key="3">
    <source>
        <dbReference type="EMBL" id="PRM96016.1"/>
    </source>
</evidence>
<comment type="caution">
    <text evidence="3">The sequence shown here is derived from an EMBL/GenBank/DDBJ whole genome shotgun (WGS) entry which is preliminary data.</text>
</comment>
<evidence type="ECO:0000256" key="1">
    <source>
        <dbReference type="SAM" id="Coils"/>
    </source>
</evidence>
<dbReference type="RefSeq" id="WP_105914948.1">
    <property type="nucleotide sequence ID" value="NZ_NXGE01000001.1"/>
</dbReference>